<accession>A0A562SL11</accession>
<evidence type="ECO:0000313" key="2">
    <source>
        <dbReference type="Proteomes" id="UP000320593"/>
    </source>
</evidence>
<evidence type="ECO:0000313" key="1">
    <source>
        <dbReference type="EMBL" id="TWI81902.1"/>
    </source>
</evidence>
<gene>
    <name evidence="1" type="ORF">JM93_03864</name>
</gene>
<organism evidence="1 2">
    <name type="scientific">Roseibium hamelinense</name>
    <dbReference type="NCBI Taxonomy" id="150831"/>
    <lineage>
        <taxon>Bacteria</taxon>
        <taxon>Pseudomonadati</taxon>
        <taxon>Pseudomonadota</taxon>
        <taxon>Alphaproteobacteria</taxon>
        <taxon>Hyphomicrobiales</taxon>
        <taxon>Stappiaceae</taxon>
        <taxon>Roseibium</taxon>
    </lineage>
</organism>
<protein>
    <submittedName>
        <fullName evidence="1">Uncharacterized protein</fullName>
    </submittedName>
</protein>
<reference evidence="1 2" key="1">
    <citation type="submission" date="2019-07" db="EMBL/GenBank/DDBJ databases">
        <title>Genomic Encyclopedia of Archaeal and Bacterial Type Strains, Phase II (KMG-II): from individual species to whole genera.</title>
        <authorList>
            <person name="Goeker M."/>
        </authorList>
    </citation>
    <scope>NUCLEOTIDE SEQUENCE [LARGE SCALE GENOMIC DNA]</scope>
    <source>
        <strain evidence="1 2">ATCC BAA-252</strain>
    </source>
</reference>
<sequence length="129" mass="14884">MAFPTENLLEPMLLDRFDLNEDENVFLSARLISSEYPADRPLHILPSAVMVLGPRIKGSLFVDFWEDQDANYHLGYVAFEVGEQFINYLTHRFHGPYVNRGFPFLAISLVQNVTGWSRRLIGLNKLPSW</sequence>
<dbReference type="RefSeq" id="WP_145346535.1">
    <property type="nucleotide sequence ID" value="NZ_SMLY01000072.1"/>
</dbReference>
<keyword evidence="2" id="KW-1185">Reference proteome</keyword>
<proteinExistence type="predicted"/>
<dbReference type="Proteomes" id="UP000320593">
    <property type="component" value="Unassembled WGS sequence"/>
</dbReference>
<comment type="caution">
    <text evidence="1">The sequence shown here is derived from an EMBL/GenBank/DDBJ whole genome shotgun (WGS) entry which is preliminary data.</text>
</comment>
<dbReference type="EMBL" id="VLLF01000010">
    <property type="protein sequence ID" value="TWI81902.1"/>
    <property type="molecule type" value="Genomic_DNA"/>
</dbReference>
<dbReference type="AlphaFoldDB" id="A0A562SL11"/>
<name>A0A562SL11_9HYPH</name>
<dbReference type="OrthoDB" id="9983175at2"/>